<evidence type="ECO:0000256" key="2">
    <source>
        <dbReference type="ARBA" id="ARBA00010617"/>
    </source>
</evidence>
<name>A0A5N6T9K3_ASPPS</name>
<evidence type="ECO:0000256" key="3">
    <source>
        <dbReference type="ARBA" id="ARBA00022617"/>
    </source>
</evidence>
<keyword evidence="3" id="KW-0349">Heme</keyword>
<dbReference type="EMBL" id="ML743553">
    <property type="protein sequence ID" value="KAE8142960.1"/>
    <property type="molecule type" value="Genomic_DNA"/>
</dbReference>
<protein>
    <submittedName>
        <fullName evidence="8">Uncharacterized protein</fullName>
    </submittedName>
</protein>
<dbReference type="PANTHER" id="PTHR24287:SF1">
    <property type="entry name" value="P450, PUTATIVE (EUROFUNG)-RELATED"/>
    <property type="match status" value="1"/>
</dbReference>
<comment type="similarity">
    <text evidence="2">Belongs to the cytochrome P450 family.</text>
</comment>
<dbReference type="GeneID" id="43642773"/>
<keyword evidence="9" id="KW-1185">Reference proteome</keyword>
<evidence type="ECO:0000256" key="4">
    <source>
        <dbReference type="ARBA" id="ARBA00022723"/>
    </source>
</evidence>
<gene>
    <name evidence="8" type="ORF">BDV38DRAFT_277771</name>
</gene>
<reference evidence="8 9" key="1">
    <citation type="submission" date="2019-04" db="EMBL/GenBank/DDBJ databases">
        <title>Friends and foes A comparative genomics study of 23 Aspergillus species from section Flavi.</title>
        <authorList>
            <consortium name="DOE Joint Genome Institute"/>
            <person name="Kjaerbolling I."/>
            <person name="Vesth T."/>
            <person name="Frisvad J.C."/>
            <person name="Nybo J.L."/>
            <person name="Theobald S."/>
            <person name="Kildgaard S."/>
            <person name="Isbrandt T."/>
            <person name="Kuo A."/>
            <person name="Sato A."/>
            <person name="Lyhne E.K."/>
            <person name="Kogle M.E."/>
            <person name="Wiebenga A."/>
            <person name="Kun R.S."/>
            <person name="Lubbers R.J."/>
            <person name="Makela M.R."/>
            <person name="Barry K."/>
            <person name="Chovatia M."/>
            <person name="Clum A."/>
            <person name="Daum C."/>
            <person name="Haridas S."/>
            <person name="He G."/>
            <person name="LaButti K."/>
            <person name="Lipzen A."/>
            <person name="Mondo S."/>
            <person name="Riley R."/>
            <person name="Salamov A."/>
            <person name="Simmons B.A."/>
            <person name="Magnuson J.K."/>
            <person name="Henrissat B."/>
            <person name="Mortensen U.H."/>
            <person name="Larsen T.O."/>
            <person name="Devries R.P."/>
            <person name="Grigoriev I.V."/>
            <person name="Machida M."/>
            <person name="Baker S.E."/>
            <person name="Andersen M.R."/>
        </authorList>
    </citation>
    <scope>NUCLEOTIDE SEQUENCE [LARGE SCALE GENOMIC DNA]</scope>
    <source>
        <strain evidence="8 9">CBS 117625</strain>
    </source>
</reference>
<keyword evidence="5" id="KW-0560">Oxidoreductase</keyword>
<keyword evidence="7" id="KW-0503">Monooxygenase</keyword>
<dbReference type="OrthoDB" id="1470350at2759"/>
<organism evidence="8 9">
    <name type="scientific">Aspergillus pseudotamarii</name>
    <dbReference type="NCBI Taxonomy" id="132259"/>
    <lineage>
        <taxon>Eukaryota</taxon>
        <taxon>Fungi</taxon>
        <taxon>Dikarya</taxon>
        <taxon>Ascomycota</taxon>
        <taxon>Pezizomycotina</taxon>
        <taxon>Eurotiomycetes</taxon>
        <taxon>Eurotiomycetidae</taxon>
        <taxon>Eurotiales</taxon>
        <taxon>Aspergillaceae</taxon>
        <taxon>Aspergillus</taxon>
        <taxon>Aspergillus subgen. Circumdati</taxon>
    </lineage>
</organism>
<evidence type="ECO:0000313" key="8">
    <source>
        <dbReference type="EMBL" id="KAE8142960.1"/>
    </source>
</evidence>
<dbReference type="GO" id="GO:0046872">
    <property type="term" value="F:metal ion binding"/>
    <property type="evidence" value="ECO:0007669"/>
    <property type="project" value="UniProtKB-KW"/>
</dbReference>
<dbReference type="InterPro" id="IPR047146">
    <property type="entry name" value="Cyt_P450_E_CYP52_fungi"/>
</dbReference>
<accession>A0A5N6T9K3</accession>
<proteinExistence type="inferred from homology"/>
<evidence type="ECO:0000256" key="5">
    <source>
        <dbReference type="ARBA" id="ARBA00023002"/>
    </source>
</evidence>
<evidence type="ECO:0000256" key="6">
    <source>
        <dbReference type="ARBA" id="ARBA00023004"/>
    </source>
</evidence>
<evidence type="ECO:0000313" key="9">
    <source>
        <dbReference type="Proteomes" id="UP000325672"/>
    </source>
</evidence>
<comment type="cofactor">
    <cofactor evidence="1">
        <name>heme</name>
        <dbReference type="ChEBI" id="CHEBI:30413"/>
    </cofactor>
</comment>
<keyword evidence="4" id="KW-0479">Metal-binding</keyword>
<dbReference type="RefSeq" id="XP_031919023.1">
    <property type="nucleotide sequence ID" value="XM_032058563.1"/>
</dbReference>
<dbReference type="AlphaFoldDB" id="A0A5N6T9K3"/>
<evidence type="ECO:0000256" key="1">
    <source>
        <dbReference type="ARBA" id="ARBA00001971"/>
    </source>
</evidence>
<keyword evidence="6" id="KW-0408">Iron</keyword>
<dbReference type="PANTHER" id="PTHR24287">
    <property type="entry name" value="P450, PUTATIVE (EUROFUNG)-RELATED"/>
    <property type="match status" value="1"/>
</dbReference>
<dbReference type="GO" id="GO:0004497">
    <property type="term" value="F:monooxygenase activity"/>
    <property type="evidence" value="ECO:0007669"/>
    <property type="project" value="UniProtKB-KW"/>
</dbReference>
<sequence length="123" mass="13653">MGMRGNILKSYFTHNGRDRSTEPSASGSTAVILPLDILEITTESLFGKSTNSVESSVLNKGEKFAEDFDTAQSYVIQRFRLLDFYWLISGPDFWRACASVHQLIEEMIDAGVGDILATSEPNK</sequence>
<evidence type="ECO:0000256" key="7">
    <source>
        <dbReference type="ARBA" id="ARBA00023033"/>
    </source>
</evidence>
<dbReference type="Proteomes" id="UP000325672">
    <property type="component" value="Unassembled WGS sequence"/>
</dbReference>